<dbReference type="Pfam" id="PF00005">
    <property type="entry name" value="ABC_tran"/>
    <property type="match status" value="1"/>
</dbReference>
<dbReference type="EMBL" id="CP097966">
    <property type="protein sequence ID" value="URQ63462.1"/>
    <property type="molecule type" value="Genomic_DNA"/>
</dbReference>
<organism evidence="5 6">
    <name type="scientific">SAR86 cluster bacterium</name>
    <dbReference type="NCBI Taxonomy" id="2030880"/>
    <lineage>
        <taxon>Bacteria</taxon>
        <taxon>Pseudomonadati</taxon>
        <taxon>Pseudomonadota</taxon>
        <taxon>Gammaproteobacteria</taxon>
        <taxon>SAR86 cluster</taxon>
    </lineage>
</organism>
<dbReference type="Proteomes" id="UP001056381">
    <property type="component" value="Chromosome"/>
</dbReference>
<keyword evidence="1" id="KW-0813">Transport</keyword>
<dbReference type="SMART" id="SM00382">
    <property type="entry name" value="AAA"/>
    <property type="match status" value="1"/>
</dbReference>
<protein>
    <submittedName>
        <fullName evidence="5">ATP-binding cassette domain-containing protein</fullName>
    </submittedName>
</protein>
<sequence length="236" mass="26718">MIKVKNITKKISSKMLLKFISFELKPNKITGLLGANGAGKTTLFRSVAGLSSIDTGEIFLGKKEVSRDDIEKRSLLGLKYVPQEESLFEELSLLENLTIALELQFKKIQNKNIEQIDFYLEKMKLKNKANIKAKFLSGGERRKTEILRAILLDAKCILLDEPFAGVDPISVEEIIKILKDLKENLTIFISDHNFRDVMKVCDEIILMNQGEILLSGAPETVQNDRLAQKLYFGEIN</sequence>
<evidence type="ECO:0000313" key="6">
    <source>
        <dbReference type="Proteomes" id="UP001056381"/>
    </source>
</evidence>
<dbReference type="InterPro" id="IPR027417">
    <property type="entry name" value="P-loop_NTPase"/>
</dbReference>
<reference evidence="5" key="1">
    <citation type="submission" date="2022-05" db="EMBL/GenBank/DDBJ databases">
        <title>Single-amplified genomics reveal most streamlined microbe among free-living bacteria.</title>
        <authorList>
            <person name="Roda-Garcia J."/>
            <person name="Haro-Moreno J.M."/>
            <person name="Rodriguez-Valera F."/>
            <person name="Almagro-Moreno S."/>
            <person name="Lopez-Perez M."/>
        </authorList>
    </citation>
    <scope>NUCLEOTIDE SEQUENCE</scope>
    <source>
        <strain evidence="5">TMED112-D2-2</strain>
    </source>
</reference>
<dbReference type="GO" id="GO:0005524">
    <property type="term" value="F:ATP binding"/>
    <property type="evidence" value="ECO:0007669"/>
    <property type="project" value="UniProtKB-KW"/>
</dbReference>
<dbReference type="GO" id="GO:0005886">
    <property type="term" value="C:plasma membrane"/>
    <property type="evidence" value="ECO:0007669"/>
    <property type="project" value="TreeGrafter"/>
</dbReference>
<dbReference type="InterPro" id="IPR051120">
    <property type="entry name" value="ABC_AA/LPS_Transport"/>
</dbReference>
<keyword evidence="2" id="KW-0547">Nucleotide-binding</keyword>
<keyword evidence="6" id="KW-1185">Reference proteome</keyword>
<accession>A0A9Q8U066</accession>
<evidence type="ECO:0000256" key="3">
    <source>
        <dbReference type="ARBA" id="ARBA00022840"/>
    </source>
</evidence>
<evidence type="ECO:0000256" key="1">
    <source>
        <dbReference type="ARBA" id="ARBA00022448"/>
    </source>
</evidence>
<dbReference type="AlphaFoldDB" id="A0A9Q8U066"/>
<dbReference type="GO" id="GO:0016887">
    <property type="term" value="F:ATP hydrolysis activity"/>
    <property type="evidence" value="ECO:0007669"/>
    <property type="project" value="InterPro"/>
</dbReference>
<gene>
    <name evidence="5" type="ORF">M9B40_01500</name>
</gene>
<dbReference type="InterPro" id="IPR003439">
    <property type="entry name" value="ABC_transporter-like_ATP-bd"/>
</dbReference>
<keyword evidence="3 5" id="KW-0067">ATP-binding</keyword>
<evidence type="ECO:0000256" key="2">
    <source>
        <dbReference type="ARBA" id="ARBA00022741"/>
    </source>
</evidence>
<proteinExistence type="predicted"/>
<name>A0A9Q8U066_9GAMM</name>
<dbReference type="SUPFAM" id="SSF52540">
    <property type="entry name" value="P-loop containing nucleoside triphosphate hydrolases"/>
    <property type="match status" value="1"/>
</dbReference>
<dbReference type="InterPro" id="IPR003593">
    <property type="entry name" value="AAA+_ATPase"/>
</dbReference>
<evidence type="ECO:0000313" key="5">
    <source>
        <dbReference type="EMBL" id="URQ63462.1"/>
    </source>
</evidence>
<dbReference type="PANTHER" id="PTHR45772">
    <property type="entry name" value="CONSERVED COMPONENT OF ABC TRANSPORTER FOR NATURAL AMINO ACIDS-RELATED"/>
    <property type="match status" value="1"/>
</dbReference>
<dbReference type="PANTHER" id="PTHR45772:SF10">
    <property type="entry name" value="LIPOPOLYSACCHARIDE EXPORT SYSTEM ATP-BINDING PROTEIN LPTB"/>
    <property type="match status" value="1"/>
</dbReference>
<feature type="domain" description="ABC transporter" evidence="4">
    <location>
        <begin position="2"/>
        <end position="234"/>
    </location>
</feature>
<evidence type="ECO:0000259" key="4">
    <source>
        <dbReference type="PROSITE" id="PS50893"/>
    </source>
</evidence>
<dbReference type="PROSITE" id="PS50893">
    <property type="entry name" value="ABC_TRANSPORTER_2"/>
    <property type="match status" value="1"/>
</dbReference>
<dbReference type="Gene3D" id="3.40.50.300">
    <property type="entry name" value="P-loop containing nucleotide triphosphate hydrolases"/>
    <property type="match status" value="1"/>
</dbReference>